<dbReference type="Proteomes" id="UP001305414">
    <property type="component" value="Unassembled WGS sequence"/>
</dbReference>
<gene>
    <name evidence="2" type="ORF">RRF57_008612</name>
</gene>
<keyword evidence="3" id="KW-1185">Reference proteome</keyword>
<reference evidence="2 3" key="1">
    <citation type="submission" date="2023-10" db="EMBL/GenBank/DDBJ databases">
        <title>Draft genome sequence of Xylaria bambusicola isolate GMP-LS, the root and basal stem rot pathogen of sugarcane in Indonesia.</title>
        <authorList>
            <person name="Selvaraj P."/>
            <person name="Muralishankar V."/>
            <person name="Muruganantham S."/>
            <person name="Sp S."/>
            <person name="Haryani S."/>
            <person name="Lau K.J.X."/>
            <person name="Naqvi N.I."/>
        </authorList>
    </citation>
    <scope>NUCLEOTIDE SEQUENCE [LARGE SCALE GENOMIC DNA]</scope>
    <source>
        <strain evidence="2">GMP-LS</strain>
    </source>
</reference>
<feature type="chain" id="PRO_5043054028" description="Secreted protein" evidence="1">
    <location>
        <begin position="20"/>
        <end position="97"/>
    </location>
</feature>
<evidence type="ECO:0000313" key="2">
    <source>
        <dbReference type="EMBL" id="KAK5632898.1"/>
    </source>
</evidence>
<feature type="signal peptide" evidence="1">
    <location>
        <begin position="1"/>
        <end position="19"/>
    </location>
</feature>
<comment type="caution">
    <text evidence="2">The sequence shown here is derived from an EMBL/GenBank/DDBJ whole genome shotgun (WGS) entry which is preliminary data.</text>
</comment>
<evidence type="ECO:0000256" key="1">
    <source>
        <dbReference type="SAM" id="SignalP"/>
    </source>
</evidence>
<keyword evidence="1" id="KW-0732">Signal</keyword>
<evidence type="ECO:0000313" key="3">
    <source>
        <dbReference type="Proteomes" id="UP001305414"/>
    </source>
</evidence>
<accession>A0AAN7UTR2</accession>
<evidence type="ECO:0008006" key="4">
    <source>
        <dbReference type="Google" id="ProtNLM"/>
    </source>
</evidence>
<name>A0AAN7UTR2_9PEZI</name>
<dbReference type="EMBL" id="JAWHQM010000028">
    <property type="protein sequence ID" value="KAK5632898.1"/>
    <property type="molecule type" value="Genomic_DNA"/>
</dbReference>
<organism evidence="2 3">
    <name type="scientific">Xylaria bambusicola</name>
    <dbReference type="NCBI Taxonomy" id="326684"/>
    <lineage>
        <taxon>Eukaryota</taxon>
        <taxon>Fungi</taxon>
        <taxon>Dikarya</taxon>
        <taxon>Ascomycota</taxon>
        <taxon>Pezizomycotina</taxon>
        <taxon>Sordariomycetes</taxon>
        <taxon>Xylariomycetidae</taxon>
        <taxon>Xylariales</taxon>
        <taxon>Xylariaceae</taxon>
        <taxon>Xylaria</taxon>
    </lineage>
</organism>
<proteinExistence type="predicted"/>
<protein>
    <recommendedName>
        <fullName evidence="4">Secreted protein</fullName>
    </recommendedName>
</protein>
<dbReference type="AlphaFoldDB" id="A0AAN7UTR2"/>
<sequence length="97" mass="10676">MRWLRLLAVDVFVIDGAEQDPHPETAVETLHHQHQILLVLLQLHLGELEPALVAAPARPEVHPCFLVETEVVEIDGLDARVEARGYRVLLLCGGGCG</sequence>